<dbReference type="SUPFAM" id="SSF52540">
    <property type="entry name" value="P-loop containing nucleoside triphosphate hydrolases"/>
    <property type="match status" value="1"/>
</dbReference>
<dbReference type="PANTHER" id="PTHR11669">
    <property type="entry name" value="REPLICATION FACTOR C / DNA POLYMERASE III GAMMA-TAU SUBUNIT"/>
    <property type="match status" value="1"/>
</dbReference>
<accession>A0A1G2C0Z9</accession>
<dbReference type="GO" id="GO:0006261">
    <property type="term" value="P:DNA-templated DNA replication"/>
    <property type="evidence" value="ECO:0007669"/>
    <property type="project" value="TreeGrafter"/>
</dbReference>
<reference evidence="1 2" key="1">
    <citation type="journal article" date="2016" name="Nat. Commun.">
        <title>Thousands of microbial genomes shed light on interconnected biogeochemical processes in an aquifer system.</title>
        <authorList>
            <person name="Anantharaman K."/>
            <person name="Brown C.T."/>
            <person name="Hug L.A."/>
            <person name="Sharon I."/>
            <person name="Castelle C.J."/>
            <person name="Probst A.J."/>
            <person name="Thomas B.C."/>
            <person name="Singh A."/>
            <person name="Wilkins M.J."/>
            <person name="Karaoz U."/>
            <person name="Brodie E.L."/>
            <person name="Williams K.H."/>
            <person name="Hubbard S.S."/>
            <person name="Banfield J.F."/>
        </authorList>
    </citation>
    <scope>NUCLEOTIDE SEQUENCE [LARGE SCALE GENOMIC DNA]</scope>
</reference>
<name>A0A1G2C0Z9_9BACT</name>
<evidence type="ECO:0008006" key="3">
    <source>
        <dbReference type="Google" id="ProtNLM"/>
    </source>
</evidence>
<dbReference type="PANTHER" id="PTHR11669:SF8">
    <property type="entry name" value="DNA POLYMERASE III SUBUNIT DELTA"/>
    <property type="match status" value="1"/>
</dbReference>
<evidence type="ECO:0000313" key="1">
    <source>
        <dbReference type="EMBL" id="OGY94260.1"/>
    </source>
</evidence>
<dbReference type="InterPro" id="IPR050238">
    <property type="entry name" value="DNA_Rep/Repair_Clamp_Loader"/>
</dbReference>
<evidence type="ECO:0000313" key="2">
    <source>
        <dbReference type="Proteomes" id="UP000177626"/>
    </source>
</evidence>
<dbReference type="Gene3D" id="3.40.50.300">
    <property type="entry name" value="P-loop containing nucleotide triphosphate hydrolases"/>
    <property type="match status" value="1"/>
</dbReference>
<gene>
    <name evidence="1" type="ORF">A2406_02055</name>
</gene>
<dbReference type="Pfam" id="PF13177">
    <property type="entry name" value="DNA_pol3_delta2"/>
    <property type="match status" value="1"/>
</dbReference>
<comment type="caution">
    <text evidence="1">The sequence shown here is derived from an EMBL/GenBank/DDBJ whole genome shotgun (WGS) entry which is preliminary data.</text>
</comment>
<protein>
    <recommendedName>
        <fullName evidence="3">DNA polymerase III subunit delta</fullName>
    </recommendedName>
</protein>
<dbReference type="Proteomes" id="UP000177626">
    <property type="component" value="Unassembled WGS sequence"/>
</dbReference>
<dbReference type="EMBL" id="MHKQ01000010">
    <property type="protein sequence ID" value="OGY94260.1"/>
    <property type="molecule type" value="Genomic_DNA"/>
</dbReference>
<organism evidence="1 2">
    <name type="scientific">Candidatus Komeilibacteria bacterium RIFOXYC1_FULL_37_11</name>
    <dbReference type="NCBI Taxonomy" id="1798555"/>
    <lineage>
        <taxon>Bacteria</taxon>
        <taxon>Candidatus Komeiliibacteriota</taxon>
    </lineage>
</organism>
<dbReference type="AlphaFoldDB" id="A0A1G2C0Z9"/>
<dbReference type="InterPro" id="IPR027417">
    <property type="entry name" value="P-loop_NTPase"/>
</dbReference>
<proteinExistence type="predicted"/>
<sequence>MGLIFGLKNGIFKAMSQEYQWPIYGHKNQLKFLQETVSQHKLANTYLFYGPAGLGKKTIVDYFIKSIFCLDNKIKPCGQCDNCRMISKGIFLDIHKVGDREDLGVDNIREFLHKISMSNFRSTHKIAVIYGTETINLFSANALLKTLEEPTINTTIILIADTIVNLPATIISRAQLIKFQPLKRGDMLAWLKNYDFSDQEKETIINLSFGRPGVALRLMGDKMENFKKSSNFILKMLSGGTFYYMQTLDKWFEVLKKEYPGYKLSELGNLTKEYLDLFEVFLRDILWAKLERPIINQMYDKEINSLATKFNKQSLIDNLLSLNKTKEKLNYNISPQLLWENLFLNME</sequence>